<evidence type="ECO:0000256" key="4">
    <source>
        <dbReference type="SAM" id="MobiDB-lite"/>
    </source>
</evidence>
<evidence type="ECO:0000256" key="3">
    <source>
        <dbReference type="ARBA" id="ARBA00023098"/>
    </source>
</evidence>
<dbReference type="EMBL" id="JACEFO010000909">
    <property type="protein sequence ID" value="KAF8753191.1"/>
    <property type="molecule type" value="Genomic_DNA"/>
</dbReference>
<dbReference type="InterPro" id="IPR001087">
    <property type="entry name" value="GDSL"/>
</dbReference>
<dbReference type="Pfam" id="PF00657">
    <property type="entry name" value="Lipase_GDSL"/>
    <property type="match status" value="1"/>
</dbReference>
<evidence type="ECO:0008006" key="7">
    <source>
        <dbReference type="Google" id="ProtNLM"/>
    </source>
</evidence>
<dbReference type="InterPro" id="IPR036514">
    <property type="entry name" value="SGNH_hydro_sf"/>
</dbReference>
<comment type="similarity">
    <text evidence="1">Belongs to the 'GDSL' lipolytic enzyme family.</text>
</comment>
<dbReference type="Gene3D" id="3.40.50.1110">
    <property type="entry name" value="SGNH hydrolase"/>
    <property type="match status" value="2"/>
</dbReference>
<dbReference type="SUPFAM" id="SSF52266">
    <property type="entry name" value="SGNH hydrolase"/>
    <property type="match status" value="1"/>
</dbReference>
<feature type="region of interest" description="Disordered" evidence="4">
    <location>
        <begin position="162"/>
        <end position="185"/>
    </location>
</feature>
<accession>A0A835FFW8</accession>
<name>A0A835FFW8_9POAL</name>
<organism evidence="5 6">
    <name type="scientific">Digitaria exilis</name>
    <dbReference type="NCBI Taxonomy" id="1010633"/>
    <lineage>
        <taxon>Eukaryota</taxon>
        <taxon>Viridiplantae</taxon>
        <taxon>Streptophyta</taxon>
        <taxon>Embryophyta</taxon>
        <taxon>Tracheophyta</taxon>
        <taxon>Spermatophyta</taxon>
        <taxon>Magnoliopsida</taxon>
        <taxon>Liliopsida</taxon>
        <taxon>Poales</taxon>
        <taxon>Poaceae</taxon>
        <taxon>PACMAD clade</taxon>
        <taxon>Panicoideae</taxon>
        <taxon>Panicodae</taxon>
        <taxon>Paniceae</taxon>
        <taxon>Anthephorinae</taxon>
        <taxon>Digitaria</taxon>
    </lineage>
</organism>
<proteinExistence type="inferred from homology"/>
<keyword evidence="6" id="KW-1185">Reference proteome</keyword>
<dbReference type="PANTHER" id="PTHR46020">
    <property type="entry name" value="OSJNBB0059K02.9 PROTEIN"/>
    <property type="match status" value="1"/>
</dbReference>
<sequence length="687" mass="74070">MCAKYIGGAASAAQGTQHRQRLRAAWRLMRSQPPRVWWQLPRRTKRCGCCVSESVCVAPALPRAERPTHGHGMGAQPRPTAGVARAFYIRELHAAPIAVRSPHAAAHTPFIIPAFSSSSSLFHQLARGRRDMTMGPPALPTTALLLLLFSCLAVVPEAEAARNKHRRSGGGARPTSRPTTSSGGGCGAAAAPAVWVFGDSYADTGNLGDLGRELTHAWYDPYGDTFPGRPTGRFSDGRVLTDFIGNLLLRLVLLLLLRLQCKRTAEHMTCWMWPNGRPAGPVLSHSQLELGKDRGEITRSSSLALMACSPLLVGIPINTTTLVLRWLWNPRQQPLSFAAFKSFGLQQQLAAAQPIHSHLPPCCVQTDTGAAMVATWRHAHTVLPSPRISILCTQPSGGPLLCSSCMHGPCMRVFVSHGSHPSAMGVPTPVAYKVRRVAPSRVLARGMNFAVGGAGVLDTGNFQRNISAQIDLFQAQQQLASSNPGGCAGTGPGVAVVVVSGNDYSYAADNDGGINAAIAYIPTVIRQLREQLRRLRDDVGMRKVVVTNLHPMGCTPLFTWALNYSGCDPLANAGTDQHNAALRRVLAGLDPANRTFLLLDLNTPFSSLVDAPAATPRFAEPKRPCCETMAASGGYCGQQDDDGKRMYTLCEDPAKHFYWDDVHPTQAAWAAVAEDFRPKIREFLLST</sequence>
<protein>
    <recommendedName>
        <fullName evidence="7">GDSL esterase/lipase</fullName>
    </recommendedName>
</protein>
<dbReference type="AlphaFoldDB" id="A0A835FFW8"/>
<gene>
    <name evidence="5" type="ORF">HU200_011636</name>
</gene>
<evidence type="ECO:0000256" key="1">
    <source>
        <dbReference type="ARBA" id="ARBA00008668"/>
    </source>
</evidence>
<dbReference type="GO" id="GO:0016788">
    <property type="term" value="F:hydrolase activity, acting on ester bonds"/>
    <property type="evidence" value="ECO:0007669"/>
    <property type="project" value="InterPro"/>
</dbReference>
<dbReference type="OrthoDB" id="1600564at2759"/>
<keyword evidence="2" id="KW-0378">Hydrolase</keyword>
<evidence type="ECO:0000313" key="5">
    <source>
        <dbReference type="EMBL" id="KAF8753191.1"/>
    </source>
</evidence>
<comment type="caution">
    <text evidence="5">The sequence shown here is derived from an EMBL/GenBank/DDBJ whole genome shotgun (WGS) entry which is preliminary data.</text>
</comment>
<evidence type="ECO:0000313" key="6">
    <source>
        <dbReference type="Proteomes" id="UP000636709"/>
    </source>
</evidence>
<dbReference type="PANTHER" id="PTHR46020:SF26">
    <property type="entry name" value="GDSL ESTERASE_LIPASE"/>
    <property type="match status" value="1"/>
</dbReference>
<reference evidence="5" key="1">
    <citation type="submission" date="2020-07" db="EMBL/GenBank/DDBJ databases">
        <title>Genome sequence and genetic diversity analysis of an under-domesticated orphan crop, white fonio (Digitaria exilis).</title>
        <authorList>
            <person name="Bennetzen J.L."/>
            <person name="Chen S."/>
            <person name="Ma X."/>
            <person name="Wang X."/>
            <person name="Yssel A.E.J."/>
            <person name="Chaluvadi S.R."/>
            <person name="Johnson M."/>
            <person name="Gangashetty P."/>
            <person name="Hamidou F."/>
            <person name="Sanogo M.D."/>
            <person name="Zwaenepoel A."/>
            <person name="Wallace J."/>
            <person name="Van De Peer Y."/>
            <person name="Van Deynze A."/>
        </authorList>
    </citation>
    <scope>NUCLEOTIDE SEQUENCE</scope>
    <source>
        <tissue evidence="5">Leaves</tissue>
    </source>
</reference>
<dbReference type="GO" id="GO:0006629">
    <property type="term" value="P:lipid metabolic process"/>
    <property type="evidence" value="ECO:0007669"/>
    <property type="project" value="UniProtKB-KW"/>
</dbReference>
<dbReference type="Proteomes" id="UP000636709">
    <property type="component" value="Unassembled WGS sequence"/>
</dbReference>
<keyword evidence="3" id="KW-0443">Lipid metabolism</keyword>
<evidence type="ECO:0000256" key="2">
    <source>
        <dbReference type="ARBA" id="ARBA00022801"/>
    </source>
</evidence>